<protein>
    <submittedName>
        <fullName evidence="1">Uncharacterized protein</fullName>
    </submittedName>
</protein>
<reference evidence="1 2" key="1">
    <citation type="journal article" date="2023" name="Nucleic Acids Res.">
        <title>The hologenome of Daphnia magna reveals possible DNA methylation and microbiome-mediated evolution of the host genome.</title>
        <authorList>
            <person name="Chaturvedi A."/>
            <person name="Li X."/>
            <person name="Dhandapani V."/>
            <person name="Marshall H."/>
            <person name="Kissane S."/>
            <person name="Cuenca-Cambronero M."/>
            <person name="Asole G."/>
            <person name="Calvet F."/>
            <person name="Ruiz-Romero M."/>
            <person name="Marangio P."/>
            <person name="Guigo R."/>
            <person name="Rago D."/>
            <person name="Mirbahai L."/>
            <person name="Eastwood N."/>
            <person name="Colbourne J.K."/>
            <person name="Zhou J."/>
            <person name="Mallon E."/>
            <person name="Orsini L."/>
        </authorList>
    </citation>
    <scope>NUCLEOTIDE SEQUENCE [LARGE SCALE GENOMIC DNA]</scope>
    <source>
        <strain evidence="1">LRV0_1</strain>
    </source>
</reference>
<evidence type="ECO:0000313" key="1">
    <source>
        <dbReference type="EMBL" id="KAK4020717.1"/>
    </source>
</evidence>
<accession>A0ABR0A6E4</accession>
<proteinExistence type="predicted"/>
<organism evidence="1 2">
    <name type="scientific">Daphnia magna</name>
    <dbReference type="NCBI Taxonomy" id="35525"/>
    <lineage>
        <taxon>Eukaryota</taxon>
        <taxon>Metazoa</taxon>
        <taxon>Ecdysozoa</taxon>
        <taxon>Arthropoda</taxon>
        <taxon>Crustacea</taxon>
        <taxon>Branchiopoda</taxon>
        <taxon>Diplostraca</taxon>
        <taxon>Cladocera</taxon>
        <taxon>Anomopoda</taxon>
        <taxon>Daphniidae</taxon>
        <taxon>Daphnia</taxon>
    </lineage>
</organism>
<keyword evidence="2" id="KW-1185">Reference proteome</keyword>
<evidence type="ECO:0000313" key="2">
    <source>
        <dbReference type="Proteomes" id="UP001234178"/>
    </source>
</evidence>
<gene>
    <name evidence="1" type="ORF">OUZ56_002672</name>
</gene>
<name>A0ABR0A6E4_9CRUS</name>
<comment type="caution">
    <text evidence="1">The sequence shown here is derived from an EMBL/GenBank/DDBJ whole genome shotgun (WGS) entry which is preliminary data.</text>
</comment>
<dbReference type="Proteomes" id="UP001234178">
    <property type="component" value="Unassembled WGS sequence"/>
</dbReference>
<sequence>MAAFIVWNIVCDRNGGGACGEGGGEWNNEDDSTSGHGPFEILGLLEYWLSISQCCEEQFPPLQ</sequence>
<dbReference type="EMBL" id="JAOYFB010000036">
    <property type="protein sequence ID" value="KAK4020717.1"/>
    <property type="molecule type" value="Genomic_DNA"/>
</dbReference>